<dbReference type="SUPFAM" id="SSF55073">
    <property type="entry name" value="Nucleotide cyclase"/>
    <property type="match status" value="1"/>
</dbReference>
<dbReference type="InterPro" id="IPR001054">
    <property type="entry name" value="A/G_cyclase"/>
</dbReference>
<dbReference type="SMART" id="SM00044">
    <property type="entry name" value="CYCc"/>
    <property type="match status" value="1"/>
</dbReference>
<dbReference type="GO" id="GO:0004016">
    <property type="term" value="F:adenylate cyclase activity"/>
    <property type="evidence" value="ECO:0007669"/>
    <property type="project" value="UniProtKB-ARBA"/>
</dbReference>
<dbReference type="OrthoDB" id="9802500at2"/>
<dbReference type="RefSeq" id="WP_076200775.1">
    <property type="nucleotide sequence ID" value="NZ_CP019236.1"/>
</dbReference>
<protein>
    <submittedName>
        <fullName evidence="2">Adenylate cyclase</fullName>
    </submittedName>
</protein>
<dbReference type="InterPro" id="IPR029787">
    <property type="entry name" value="Nucleotide_cyclase"/>
</dbReference>
<dbReference type="PANTHER" id="PTHR43081">
    <property type="entry name" value="ADENYLATE CYCLASE, TERMINAL-DIFFERENTIATION SPECIFIC-RELATED"/>
    <property type="match status" value="1"/>
</dbReference>
<dbReference type="PANTHER" id="PTHR43081:SF1">
    <property type="entry name" value="ADENYLATE CYCLASE, TERMINAL-DIFFERENTIATION SPECIFIC"/>
    <property type="match status" value="1"/>
</dbReference>
<gene>
    <name evidence="2" type="ORF">RD110_17870</name>
</gene>
<evidence type="ECO:0000313" key="3">
    <source>
        <dbReference type="Proteomes" id="UP000186609"/>
    </source>
</evidence>
<dbReference type="Proteomes" id="UP000186609">
    <property type="component" value="Chromosome"/>
</dbReference>
<proteinExistence type="predicted"/>
<dbReference type="Pfam" id="PF07238">
    <property type="entry name" value="PilZ"/>
    <property type="match status" value="1"/>
</dbReference>
<dbReference type="SUPFAM" id="SSF141371">
    <property type="entry name" value="PilZ domain-like"/>
    <property type="match status" value="1"/>
</dbReference>
<dbReference type="GO" id="GO:0009190">
    <property type="term" value="P:cyclic nucleotide biosynthetic process"/>
    <property type="evidence" value="ECO:0007669"/>
    <property type="project" value="InterPro"/>
</dbReference>
<sequence>MNNDHGTQALSRLQALIARETGAPLGSAAEAEAAALLAEVAGTAGAPASPAVPASGGALGVQQREVTILVADLRGFVALTATHPAGTIVTMLNLCLERMSEVIFRNQGTVDKFSGDSITVLFGAPVSREDDVLRAMVCAVEMQLAMRELNDQYQRGRMPELYMGIGLNTGTVMAGRFGSESFSQYTVIGNEVSLASRIEAFSLRGQVLISESTYQRGGRSVLVTEPREVFVAGKMHPVKVRELIAIPARHLKVPRQEFRRSHRAEVRIPCNLQLVEGNEVLPSPLKANILDIGYHGVLLELDFPIEIGLEVKLNFDMTLVDYPATDIFAKVMKIKREGGRLLAGLEFTSLSSETNTKLQMFVQILVGSQ</sequence>
<feature type="domain" description="Guanylate cyclase" evidence="1">
    <location>
        <begin position="67"/>
        <end position="199"/>
    </location>
</feature>
<dbReference type="GO" id="GO:0035556">
    <property type="term" value="P:intracellular signal transduction"/>
    <property type="evidence" value="ECO:0007669"/>
    <property type="project" value="InterPro"/>
</dbReference>
<dbReference type="KEGG" id="rhy:RD110_17870"/>
<dbReference type="InterPro" id="IPR009875">
    <property type="entry name" value="PilZ_domain"/>
</dbReference>
<dbReference type="STRING" id="1842727.RD110_17870"/>
<dbReference type="GO" id="GO:0035438">
    <property type="term" value="F:cyclic-di-GMP binding"/>
    <property type="evidence" value="ECO:0007669"/>
    <property type="project" value="InterPro"/>
</dbReference>
<dbReference type="Pfam" id="PF00211">
    <property type="entry name" value="Guanylate_cyc"/>
    <property type="match status" value="1"/>
</dbReference>
<dbReference type="CDD" id="cd07302">
    <property type="entry name" value="CHD"/>
    <property type="match status" value="1"/>
</dbReference>
<dbReference type="InterPro" id="IPR050697">
    <property type="entry name" value="Adenylyl/Guanylyl_Cyclase_3/4"/>
</dbReference>
<accession>A0A1P8JYL3</accession>
<dbReference type="PROSITE" id="PS50125">
    <property type="entry name" value="GUANYLATE_CYCLASE_2"/>
    <property type="match status" value="1"/>
</dbReference>
<dbReference type="Gene3D" id="2.40.10.220">
    <property type="entry name" value="predicted glycosyltransferase like domains"/>
    <property type="match status" value="1"/>
</dbReference>
<keyword evidence="3" id="KW-1185">Reference proteome</keyword>
<name>A0A1P8JYL3_9BURK</name>
<organism evidence="2 3">
    <name type="scientific">Rhodoferax koreensis</name>
    <dbReference type="NCBI Taxonomy" id="1842727"/>
    <lineage>
        <taxon>Bacteria</taxon>
        <taxon>Pseudomonadati</taxon>
        <taxon>Pseudomonadota</taxon>
        <taxon>Betaproteobacteria</taxon>
        <taxon>Burkholderiales</taxon>
        <taxon>Comamonadaceae</taxon>
        <taxon>Rhodoferax</taxon>
    </lineage>
</organism>
<evidence type="ECO:0000313" key="2">
    <source>
        <dbReference type="EMBL" id="APW38844.1"/>
    </source>
</evidence>
<dbReference type="AlphaFoldDB" id="A0A1P8JYL3"/>
<dbReference type="Gene3D" id="3.30.70.1230">
    <property type="entry name" value="Nucleotide cyclase"/>
    <property type="match status" value="1"/>
</dbReference>
<dbReference type="EMBL" id="CP019236">
    <property type="protein sequence ID" value="APW38844.1"/>
    <property type="molecule type" value="Genomic_DNA"/>
</dbReference>
<evidence type="ECO:0000259" key="1">
    <source>
        <dbReference type="PROSITE" id="PS50125"/>
    </source>
</evidence>
<reference evidence="2 3" key="1">
    <citation type="submission" date="2017-01" db="EMBL/GenBank/DDBJ databases">
        <authorList>
            <person name="Mah S.A."/>
            <person name="Swanson W.J."/>
            <person name="Moy G.W."/>
            <person name="Vacquier V.D."/>
        </authorList>
    </citation>
    <scope>NUCLEOTIDE SEQUENCE [LARGE SCALE GENOMIC DNA]</scope>
    <source>
        <strain evidence="2 3">DCY110</strain>
    </source>
</reference>